<evidence type="ECO:0000313" key="3">
    <source>
        <dbReference type="Proteomes" id="UP000252387"/>
    </source>
</evidence>
<dbReference type="AlphaFoldDB" id="A0A368KAN0"/>
<evidence type="ECO:0000313" key="2">
    <source>
        <dbReference type="EMBL" id="RCS28857.1"/>
    </source>
</evidence>
<dbReference type="Pfam" id="PF22599">
    <property type="entry name" value="SecDF_P1_head"/>
    <property type="match status" value="1"/>
</dbReference>
<protein>
    <recommendedName>
        <fullName evidence="1">SecDF P1 head subdomain domain-containing protein</fullName>
    </recommendedName>
</protein>
<reference evidence="2 3" key="1">
    <citation type="submission" date="2018-05" db="EMBL/GenBank/DDBJ databases">
        <title>Draft genome sequence of Rhodanobacter denitrificans Yn1 isolated from gold copper mine.</title>
        <authorList>
            <person name="Yang N."/>
            <person name="Mazhar H.S."/>
            <person name="Rensing C."/>
        </authorList>
    </citation>
    <scope>NUCLEOTIDE SEQUENCE [LARGE SCALE GENOMIC DNA]</scope>
    <source>
        <strain evidence="2 3">Yn1</strain>
    </source>
</reference>
<feature type="domain" description="SecDF P1 head subdomain" evidence="1">
    <location>
        <begin position="2"/>
        <end position="47"/>
    </location>
</feature>
<organism evidence="2 3">
    <name type="scientific">Rhodanobacter denitrificans</name>
    <dbReference type="NCBI Taxonomy" id="666685"/>
    <lineage>
        <taxon>Bacteria</taxon>
        <taxon>Pseudomonadati</taxon>
        <taxon>Pseudomonadota</taxon>
        <taxon>Gammaproteobacteria</taxon>
        <taxon>Lysobacterales</taxon>
        <taxon>Rhodanobacteraceae</taxon>
        <taxon>Rhodanobacter</taxon>
    </lineage>
</organism>
<proteinExistence type="predicted"/>
<evidence type="ECO:0000259" key="1">
    <source>
        <dbReference type="Pfam" id="PF22599"/>
    </source>
</evidence>
<gene>
    <name evidence="2" type="ORF">DEO45_14240</name>
</gene>
<sequence length="60" mass="6413">MLRVSEAAIGRQMAIVVDGKVVSVADISGPIRDGLRLSTTSEEESQALIRQIAVVPQHVD</sequence>
<dbReference type="Gene3D" id="3.30.1360.200">
    <property type="match status" value="1"/>
</dbReference>
<accession>A0A368KAN0</accession>
<dbReference type="EMBL" id="QFWQ01000009">
    <property type="protein sequence ID" value="RCS28857.1"/>
    <property type="molecule type" value="Genomic_DNA"/>
</dbReference>
<keyword evidence="3" id="KW-1185">Reference proteome</keyword>
<dbReference type="InterPro" id="IPR054384">
    <property type="entry name" value="SecDF_P1_head"/>
</dbReference>
<name>A0A368KAN0_9GAMM</name>
<dbReference type="Proteomes" id="UP000252387">
    <property type="component" value="Unassembled WGS sequence"/>
</dbReference>
<comment type="caution">
    <text evidence="2">The sequence shown here is derived from an EMBL/GenBank/DDBJ whole genome shotgun (WGS) entry which is preliminary data.</text>
</comment>